<protein>
    <recommendedName>
        <fullName evidence="2">RING-type E3 ubiquitin transferase</fullName>
        <ecNumber evidence="2">2.3.2.27</ecNumber>
    </recommendedName>
</protein>
<dbReference type="EMBL" id="MN739379">
    <property type="protein sequence ID" value="QHT01688.1"/>
    <property type="molecule type" value="Genomic_DNA"/>
</dbReference>
<accession>A0A6C0CAR7</accession>
<dbReference type="EC" id="2.3.2.27" evidence="2"/>
<feature type="domain" description="RING-type" evidence="9">
    <location>
        <begin position="54"/>
        <end position="95"/>
    </location>
</feature>
<evidence type="ECO:0000256" key="1">
    <source>
        <dbReference type="ARBA" id="ARBA00000900"/>
    </source>
</evidence>
<evidence type="ECO:0000256" key="7">
    <source>
        <dbReference type="ARBA" id="ARBA00022833"/>
    </source>
</evidence>
<dbReference type="SMART" id="SM00184">
    <property type="entry name" value="RING"/>
    <property type="match status" value="1"/>
</dbReference>
<evidence type="ECO:0000259" key="9">
    <source>
        <dbReference type="PROSITE" id="PS50089"/>
    </source>
</evidence>
<proteinExistence type="predicted"/>
<evidence type="ECO:0000256" key="5">
    <source>
        <dbReference type="ARBA" id="ARBA00022771"/>
    </source>
</evidence>
<feature type="region of interest" description="Disordered" evidence="8">
    <location>
        <begin position="1"/>
        <end position="37"/>
    </location>
</feature>
<evidence type="ECO:0000256" key="6">
    <source>
        <dbReference type="ARBA" id="ARBA00022786"/>
    </source>
</evidence>
<evidence type="ECO:0000313" key="10">
    <source>
        <dbReference type="EMBL" id="QHT01688.1"/>
    </source>
</evidence>
<keyword evidence="3" id="KW-0808">Transferase</keyword>
<evidence type="ECO:0000256" key="4">
    <source>
        <dbReference type="ARBA" id="ARBA00022723"/>
    </source>
</evidence>
<reference evidence="10" key="1">
    <citation type="journal article" date="2020" name="Nature">
        <title>Giant virus diversity and host interactions through global metagenomics.</title>
        <authorList>
            <person name="Schulz F."/>
            <person name="Roux S."/>
            <person name="Paez-Espino D."/>
            <person name="Jungbluth S."/>
            <person name="Walsh D.A."/>
            <person name="Denef V.J."/>
            <person name="McMahon K.D."/>
            <person name="Konstantinidis K.T."/>
            <person name="Eloe-Fadrosh E.A."/>
            <person name="Kyrpides N.C."/>
            <person name="Woyke T."/>
        </authorList>
    </citation>
    <scope>NUCLEOTIDE SEQUENCE</scope>
    <source>
        <strain evidence="10">GVMAG-M-3300020523-10</strain>
    </source>
</reference>
<dbReference type="AlphaFoldDB" id="A0A6C0CAR7"/>
<dbReference type="PANTHER" id="PTHR22937">
    <property type="entry name" value="E3 UBIQUITIN-PROTEIN LIGASE RNF165"/>
    <property type="match status" value="1"/>
</dbReference>
<dbReference type="InterPro" id="IPR013083">
    <property type="entry name" value="Znf_RING/FYVE/PHD"/>
</dbReference>
<evidence type="ECO:0000256" key="8">
    <source>
        <dbReference type="SAM" id="MobiDB-lite"/>
    </source>
</evidence>
<sequence>MPQSVSSKKSGSKSHSKSGSKSRSKSNSYTRFRKKRAAKTLQRTFRKALVNGICAICTGSMFNSSNIKTLNCNHKFHNECIEAWLKVNNVCPTCRRVQPNRTGTRVNTLVIDRTFGNIPLSMQ</sequence>
<dbReference type="Pfam" id="PF13639">
    <property type="entry name" value="zf-RING_2"/>
    <property type="match status" value="1"/>
</dbReference>
<dbReference type="InterPro" id="IPR045191">
    <property type="entry name" value="MBR1/2-like"/>
</dbReference>
<dbReference type="PANTHER" id="PTHR22937:SF65">
    <property type="entry name" value="E3 UBIQUITIN-PROTEIN LIGASE ARK2C"/>
    <property type="match status" value="1"/>
</dbReference>
<dbReference type="SUPFAM" id="SSF57850">
    <property type="entry name" value="RING/U-box"/>
    <property type="match status" value="1"/>
</dbReference>
<organism evidence="10">
    <name type="scientific">viral metagenome</name>
    <dbReference type="NCBI Taxonomy" id="1070528"/>
    <lineage>
        <taxon>unclassified sequences</taxon>
        <taxon>metagenomes</taxon>
        <taxon>organismal metagenomes</taxon>
    </lineage>
</organism>
<name>A0A6C0CAR7_9ZZZZ</name>
<dbReference type="Gene3D" id="3.30.40.10">
    <property type="entry name" value="Zinc/RING finger domain, C3HC4 (zinc finger)"/>
    <property type="match status" value="1"/>
</dbReference>
<evidence type="ECO:0000256" key="3">
    <source>
        <dbReference type="ARBA" id="ARBA00022679"/>
    </source>
</evidence>
<keyword evidence="5" id="KW-0863">Zinc-finger</keyword>
<dbReference type="GO" id="GO:0008270">
    <property type="term" value="F:zinc ion binding"/>
    <property type="evidence" value="ECO:0007669"/>
    <property type="project" value="UniProtKB-KW"/>
</dbReference>
<dbReference type="PROSITE" id="PS50089">
    <property type="entry name" value="ZF_RING_2"/>
    <property type="match status" value="1"/>
</dbReference>
<dbReference type="GO" id="GO:0061630">
    <property type="term" value="F:ubiquitin protein ligase activity"/>
    <property type="evidence" value="ECO:0007669"/>
    <property type="project" value="UniProtKB-EC"/>
</dbReference>
<keyword evidence="4" id="KW-0479">Metal-binding</keyword>
<feature type="compositionally biased region" description="Basic residues" evidence="8">
    <location>
        <begin position="10"/>
        <end position="24"/>
    </location>
</feature>
<evidence type="ECO:0000256" key="2">
    <source>
        <dbReference type="ARBA" id="ARBA00012483"/>
    </source>
</evidence>
<dbReference type="InterPro" id="IPR001841">
    <property type="entry name" value="Znf_RING"/>
</dbReference>
<comment type="catalytic activity">
    <reaction evidence="1">
        <text>S-ubiquitinyl-[E2 ubiquitin-conjugating enzyme]-L-cysteine + [acceptor protein]-L-lysine = [E2 ubiquitin-conjugating enzyme]-L-cysteine + N(6)-ubiquitinyl-[acceptor protein]-L-lysine.</text>
        <dbReference type="EC" id="2.3.2.27"/>
    </reaction>
</comment>
<keyword evidence="7" id="KW-0862">Zinc</keyword>
<keyword evidence="6" id="KW-0833">Ubl conjugation pathway</keyword>